<comment type="caution">
    <text evidence="3">The sequence shown here is derived from an EMBL/GenBank/DDBJ whole genome shotgun (WGS) entry which is preliminary data.</text>
</comment>
<feature type="compositionally biased region" description="Low complexity" evidence="1">
    <location>
        <begin position="8"/>
        <end position="37"/>
    </location>
</feature>
<reference evidence="3" key="1">
    <citation type="journal article" date="2023" name="PhytoFront">
        <title>Draft Genome Resources of Seven Strains of Tilletia horrida, Causal Agent of Kernel Smut of Rice.</title>
        <authorList>
            <person name="Khanal S."/>
            <person name="Antony Babu S."/>
            <person name="Zhou X.G."/>
        </authorList>
    </citation>
    <scope>NUCLEOTIDE SEQUENCE</scope>
    <source>
        <strain evidence="3">TX3</strain>
    </source>
</reference>
<dbReference type="AlphaFoldDB" id="A0AAN6G9B3"/>
<feature type="region of interest" description="Disordered" evidence="1">
    <location>
        <begin position="1"/>
        <end position="50"/>
    </location>
</feature>
<feature type="transmembrane region" description="Helical" evidence="2">
    <location>
        <begin position="121"/>
        <end position="142"/>
    </location>
</feature>
<feature type="region of interest" description="Disordered" evidence="1">
    <location>
        <begin position="408"/>
        <end position="600"/>
    </location>
</feature>
<feature type="compositionally biased region" description="Acidic residues" evidence="1">
    <location>
        <begin position="316"/>
        <end position="341"/>
    </location>
</feature>
<evidence type="ECO:0000256" key="2">
    <source>
        <dbReference type="SAM" id="Phobius"/>
    </source>
</evidence>
<feature type="transmembrane region" description="Helical" evidence="2">
    <location>
        <begin position="191"/>
        <end position="215"/>
    </location>
</feature>
<feature type="compositionally biased region" description="Basic and acidic residues" evidence="1">
    <location>
        <begin position="446"/>
        <end position="458"/>
    </location>
</feature>
<feature type="transmembrane region" description="Helical" evidence="2">
    <location>
        <begin position="162"/>
        <end position="184"/>
    </location>
</feature>
<name>A0AAN6G9B3_9BASI</name>
<evidence type="ECO:0000313" key="3">
    <source>
        <dbReference type="EMBL" id="KAK0525991.1"/>
    </source>
</evidence>
<feature type="compositionally biased region" description="Pro residues" evidence="1">
    <location>
        <begin position="352"/>
        <end position="368"/>
    </location>
</feature>
<feature type="compositionally biased region" description="Acidic residues" evidence="1">
    <location>
        <begin position="428"/>
        <end position="438"/>
    </location>
</feature>
<keyword evidence="4" id="KW-1185">Reference proteome</keyword>
<feature type="compositionally biased region" description="Low complexity" evidence="1">
    <location>
        <begin position="538"/>
        <end position="548"/>
    </location>
</feature>
<evidence type="ECO:0000256" key="1">
    <source>
        <dbReference type="SAM" id="MobiDB-lite"/>
    </source>
</evidence>
<organism evidence="3 4">
    <name type="scientific">Tilletia horrida</name>
    <dbReference type="NCBI Taxonomy" id="155126"/>
    <lineage>
        <taxon>Eukaryota</taxon>
        <taxon>Fungi</taxon>
        <taxon>Dikarya</taxon>
        <taxon>Basidiomycota</taxon>
        <taxon>Ustilaginomycotina</taxon>
        <taxon>Exobasidiomycetes</taxon>
        <taxon>Tilletiales</taxon>
        <taxon>Tilletiaceae</taxon>
        <taxon>Tilletia</taxon>
    </lineage>
</organism>
<protein>
    <submittedName>
        <fullName evidence="3">Uncharacterized protein</fullName>
    </submittedName>
</protein>
<feature type="region of interest" description="Disordered" evidence="1">
    <location>
        <begin position="298"/>
        <end position="396"/>
    </location>
</feature>
<proteinExistence type="predicted"/>
<dbReference type="EMBL" id="JAPDMQ010000372">
    <property type="protein sequence ID" value="KAK0525991.1"/>
    <property type="molecule type" value="Genomic_DNA"/>
</dbReference>
<gene>
    <name evidence="3" type="ORF">OC842_005330</name>
</gene>
<feature type="compositionally biased region" description="Low complexity" evidence="1">
    <location>
        <begin position="466"/>
        <end position="488"/>
    </location>
</feature>
<keyword evidence="2" id="KW-1133">Transmembrane helix</keyword>
<accession>A0AAN6G9B3</accession>
<dbReference type="Proteomes" id="UP001176521">
    <property type="component" value="Unassembled WGS sequence"/>
</dbReference>
<keyword evidence="2" id="KW-0812">Transmembrane</keyword>
<keyword evidence="2" id="KW-0472">Membrane</keyword>
<sequence length="600" mass="62943">MADPSVDSAASAAGAGAAAPAAASTSAASSSTTAPPAADERTALLSRDGAASPSAHEIYAEDMVSSPAQYRSPPLPDAQRPRSSYIIVTAPTSDNNRIALLDTVPTRHAMAAQLPPPRFRLLLPLLALVDLFVSFTLCGTAYEKYSHPDLDRDGAQEAALAAQRLSISLLACAVFRAVVFAGVGISKYTRYMGVVVAATSLLSTLFVMSVANMLLEAHALRSNASSLPPAISPAVLLFPNASLGLIKVPEFPVPILPLFTGQQLLFTVLEWATFIAVVGVRLPPGRNPVKARRWARTLQQHHGEGLDTRSLIEHHEEDDEDNDSASEEEDGDVSPYEDNEGEQTTISSSIRPIPPQSPPFPLGSPSPAPSLNTAQGSSLPPVDISPLPSSSMHDDLPQIPAELAADLEQQIAASQVTMPLALTNPGGPEDDDDDDGQDPQDIIDIPSDKRLSRQESRRRLAKAYARSNASSSSINVLSGSTSSSNRRSFTGNRRDSSISIRSTSTATGMGLPISTPSIPDRRISTNFRAQSPTLAMAPSSSTVPTSPTQRGRAPPSAAQGLLKGKSGKLGIGLGLGRRPSWLGGSKRDTSGSGSGSPRPS</sequence>
<evidence type="ECO:0000313" key="4">
    <source>
        <dbReference type="Proteomes" id="UP001176521"/>
    </source>
</evidence>
<feature type="compositionally biased region" description="Basic and acidic residues" evidence="1">
    <location>
        <begin position="301"/>
        <end position="315"/>
    </location>
</feature>
<feature type="compositionally biased region" description="Polar residues" evidence="1">
    <location>
        <begin position="524"/>
        <end position="533"/>
    </location>
</feature>